<dbReference type="CDD" id="cd03316">
    <property type="entry name" value="MR_like"/>
    <property type="match status" value="1"/>
</dbReference>
<dbReference type="SMART" id="SM00922">
    <property type="entry name" value="MR_MLE"/>
    <property type="match status" value="1"/>
</dbReference>
<evidence type="ECO:0000259" key="3">
    <source>
        <dbReference type="SMART" id="SM00922"/>
    </source>
</evidence>
<feature type="region of interest" description="Disordered" evidence="2">
    <location>
        <begin position="351"/>
        <end position="388"/>
    </location>
</feature>
<sequence length="388" mass="41240">MTDHAACCITDAAFLPIQVTPRTTWCFLRVRTADGRVGLGECTLPDQENELRAAADSLIREIVGESTLERARLTRVLPHAPGGLVSQTLRSGLEQALWDLAAQAADLPLHALLGGALHPTVPLYANINRGAERTPAGFAAAATQAVVAGFRAVKLAPFDPFIWEDAAHPAMAAAYAEGLARVAATRAAVGSSIDLMVDAHWRFSAGGAAALLRDLEEFRLFWLECPLAEANHAEIRRLRSMANARGVRLAGAETLCGLARYRPLVEAGCYDVLMPDIKHCGGHAEMQHIAALAQTAGIEVAPHNPTGPVCHLHSLHAAAVLPNAGRLEVQFGESETFFTLLQGHSLAFSNGEGSLPPAPGLGAELREHPAQAELGGSRPPPWLDRRLG</sequence>
<evidence type="ECO:0000313" key="4">
    <source>
        <dbReference type="EMBL" id="MFC0407245.1"/>
    </source>
</evidence>
<dbReference type="SUPFAM" id="SSF51604">
    <property type="entry name" value="Enolase C-terminal domain-like"/>
    <property type="match status" value="1"/>
</dbReference>
<dbReference type="Proteomes" id="UP001589865">
    <property type="component" value="Unassembled WGS sequence"/>
</dbReference>
<name>A0ABV6JPH2_9PROT</name>
<dbReference type="Pfam" id="PF13378">
    <property type="entry name" value="MR_MLE_C"/>
    <property type="match status" value="1"/>
</dbReference>
<keyword evidence="5" id="KW-1185">Reference proteome</keyword>
<dbReference type="RefSeq" id="WP_377042939.1">
    <property type="nucleotide sequence ID" value="NZ_JBHLUN010000002.1"/>
</dbReference>
<dbReference type="SFLD" id="SFLDS00001">
    <property type="entry name" value="Enolase"/>
    <property type="match status" value="1"/>
</dbReference>
<proteinExistence type="predicted"/>
<organism evidence="4 5">
    <name type="scientific">Roseomonas elaeocarpi</name>
    <dbReference type="NCBI Taxonomy" id="907779"/>
    <lineage>
        <taxon>Bacteria</taxon>
        <taxon>Pseudomonadati</taxon>
        <taxon>Pseudomonadota</taxon>
        <taxon>Alphaproteobacteria</taxon>
        <taxon>Acetobacterales</taxon>
        <taxon>Roseomonadaceae</taxon>
        <taxon>Roseomonas</taxon>
    </lineage>
</organism>
<feature type="domain" description="Mandelate racemase/muconate lactonizing enzyme C-terminal" evidence="3">
    <location>
        <begin position="135"/>
        <end position="245"/>
    </location>
</feature>
<dbReference type="InterPro" id="IPR029065">
    <property type="entry name" value="Enolase_C-like"/>
</dbReference>
<accession>A0ABV6JPH2</accession>
<reference evidence="4 5" key="1">
    <citation type="submission" date="2024-09" db="EMBL/GenBank/DDBJ databases">
        <authorList>
            <person name="Sun Q."/>
            <person name="Mori K."/>
        </authorList>
    </citation>
    <scope>NUCLEOTIDE SEQUENCE [LARGE SCALE GENOMIC DNA]</scope>
    <source>
        <strain evidence="4 5">TBRC 5777</strain>
    </source>
</reference>
<dbReference type="Gene3D" id="3.30.390.10">
    <property type="entry name" value="Enolase-like, N-terminal domain"/>
    <property type="match status" value="1"/>
</dbReference>
<dbReference type="Gene3D" id="3.20.20.120">
    <property type="entry name" value="Enolase-like C-terminal domain"/>
    <property type="match status" value="1"/>
</dbReference>
<evidence type="ECO:0000256" key="1">
    <source>
        <dbReference type="ARBA" id="ARBA00023239"/>
    </source>
</evidence>
<dbReference type="SUPFAM" id="SSF54826">
    <property type="entry name" value="Enolase N-terminal domain-like"/>
    <property type="match status" value="1"/>
</dbReference>
<dbReference type="PANTHER" id="PTHR48080">
    <property type="entry name" value="D-GALACTONATE DEHYDRATASE-RELATED"/>
    <property type="match status" value="1"/>
</dbReference>
<dbReference type="SFLD" id="SFLDG00179">
    <property type="entry name" value="mandelate_racemase"/>
    <property type="match status" value="1"/>
</dbReference>
<dbReference type="InterPro" id="IPR029017">
    <property type="entry name" value="Enolase-like_N"/>
</dbReference>
<dbReference type="InterPro" id="IPR036849">
    <property type="entry name" value="Enolase-like_C_sf"/>
</dbReference>
<dbReference type="Pfam" id="PF02746">
    <property type="entry name" value="MR_MLE_N"/>
    <property type="match status" value="1"/>
</dbReference>
<dbReference type="PANTHER" id="PTHR48080:SF2">
    <property type="entry name" value="D-GALACTONATE DEHYDRATASE"/>
    <property type="match status" value="1"/>
</dbReference>
<evidence type="ECO:0000256" key="2">
    <source>
        <dbReference type="SAM" id="MobiDB-lite"/>
    </source>
</evidence>
<dbReference type="EMBL" id="JBHLUN010000002">
    <property type="protein sequence ID" value="MFC0407245.1"/>
    <property type="molecule type" value="Genomic_DNA"/>
</dbReference>
<keyword evidence="1" id="KW-0456">Lyase</keyword>
<gene>
    <name evidence="4" type="ORF">ACFFGY_03230</name>
</gene>
<dbReference type="InterPro" id="IPR013342">
    <property type="entry name" value="Mandelate_racemase_C"/>
</dbReference>
<dbReference type="InterPro" id="IPR013341">
    <property type="entry name" value="Mandelate_racemase_N_dom"/>
</dbReference>
<protein>
    <submittedName>
        <fullName evidence="4">Mandelate racemase/muconate lactonizing enzyme family protein</fullName>
    </submittedName>
</protein>
<evidence type="ECO:0000313" key="5">
    <source>
        <dbReference type="Proteomes" id="UP001589865"/>
    </source>
</evidence>
<dbReference type="InterPro" id="IPR034593">
    <property type="entry name" value="DgoD-like"/>
</dbReference>
<comment type="caution">
    <text evidence="4">The sequence shown here is derived from an EMBL/GenBank/DDBJ whole genome shotgun (WGS) entry which is preliminary data.</text>
</comment>